<dbReference type="EMBL" id="PDOF01000001">
    <property type="protein sequence ID" value="PYZ98757.1"/>
    <property type="molecule type" value="Genomic_DNA"/>
</dbReference>
<dbReference type="AlphaFoldDB" id="A0A2W0HC46"/>
<organism evidence="1 2">
    <name type="scientific">Alteribacter lacisalsi</name>
    <dbReference type="NCBI Taxonomy" id="2045244"/>
    <lineage>
        <taxon>Bacteria</taxon>
        <taxon>Bacillati</taxon>
        <taxon>Bacillota</taxon>
        <taxon>Bacilli</taxon>
        <taxon>Bacillales</taxon>
        <taxon>Bacillaceae</taxon>
        <taxon>Alteribacter</taxon>
    </lineage>
</organism>
<dbReference type="Proteomes" id="UP000248066">
    <property type="component" value="Unassembled WGS sequence"/>
</dbReference>
<dbReference type="RefSeq" id="WP_110518890.1">
    <property type="nucleotide sequence ID" value="NZ_PDOF01000001.1"/>
</dbReference>
<accession>A0A2W0HC46</accession>
<protein>
    <submittedName>
        <fullName evidence="1">Uncharacterized protein</fullName>
    </submittedName>
</protein>
<proteinExistence type="predicted"/>
<evidence type="ECO:0000313" key="2">
    <source>
        <dbReference type="Proteomes" id="UP000248066"/>
    </source>
</evidence>
<keyword evidence="2" id="KW-1185">Reference proteome</keyword>
<evidence type="ECO:0000313" key="1">
    <source>
        <dbReference type="EMBL" id="PYZ98757.1"/>
    </source>
</evidence>
<reference evidence="1 2" key="1">
    <citation type="submission" date="2017-10" db="EMBL/GenBank/DDBJ databases">
        <title>Bacillus sp. nov., a halophilic bacterium isolated from a Yangshapao Lake.</title>
        <authorList>
            <person name="Wang H."/>
        </authorList>
    </citation>
    <scope>NUCLEOTIDE SEQUENCE [LARGE SCALE GENOMIC DNA]</scope>
    <source>
        <strain evidence="1 2">YSP-3</strain>
    </source>
</reference>
<gene>
    <name evidence="1" type="ORF">CR205_09335</name>
</gene>
<comment type="caution">
    <text evidence="1">The sequence shown here is derived from an EMBL/GenBank/DDBJ whole genome shotgun (WGS) entry which is preliminary data.</text>
</comment>
<sequence length="156" mass="17584">MPLPDPERKQRQIDILWRSLSDNELLPEQLDTNASSVIPAINELFASIQENIVIRNDFIEGFNHHVGNMEQDSEDWNNIMEIDRNLIRAVYKIHLSQMMLENTLQSMAARISALEDGTAAPKIIDGGSFTTEEFCRVLDGGSFVTEQDCIADGGEF</sequence>
<name>A0A2W0HC46_9BACI</name>